<sequence>MQAKGDEEQEQTIDFLQKWFEDNPKLPNKIDRILLTRFYYCMYKNVEETKNLLEINYTIRNDYPHIFIDRDPTDEDTANTFAYADMVPLPGLTPENYRMTFLRLCDPDPKMMHHTEDTKAFLMITDCRFAMPDIVDGDMPLLSEGEVQIFDMNGYTMKHVTRLSIRTLRTYLKFLQQAFPVRIKAMHMINCPSYLDKMLRVVKPFINKEVFDLIHFHTTGLETLYDHVPKDMLPNEYGGNAGSLSDLKEQFNKTLLEKRDYLMDPNQWRIDNI</sequence>
<organism evidence="2">
    <name type="scientific">Musca domestica</name>
    <name type="common">House fly</name>
    <dbReference type="NCBI Taxonomy" id="7370"/>
    <lineage>
        <taxon>Eukaryota</taxon>
        <taxon>Metazoa</taxon>
        <taxon>Ecdysozoa</taxon>
        <taxon>Arthropoda</taxon>
        <taxon>Hexapoda</taxon>
        <taxon>Insecta</taxon>
        <taxon>Pterygota</taxon>
        <taxon>Neoptera</taxon>
        <taxon>Endopterygota</taxon>
        <taxon>Diptera</taxon>
        <taxon>Brachycera</taxon>
        <taxon>Muscomorpha</taxon>
        <taxon>Muscoidea</taxon>
        <taxon>Muscidae</taxon>
        <taxon>Musca</taxon>
    </lineage>
</organism>
<keyword evidence="3" id="KW-1185">Reference proteome</keyword>
<evidence type="ECO:0000313" key="2">
    <source>
        <dbReference type="EnsemblMetazoa" id="MDOA001870-PA"/>
    </source>
</evidence>
<dbReference type="SUPFAM" id="SSF52087">
    <property type="entry name" value="CRAL/TRIO domain"/>
    <property type="match status" value="1"/>
</dbReference>
<dbReference type="InterPro" id="IPR001251">
    <property type="entry name" value="CRAL-TRIO_dom"/>
</dbReference>
<dbReference type="GO" id="GO:0016020">
    <property type="term" value="C:membrane"/>
    <property type="evidence" value="ECO:0007669"/>
    <property type="project" value="TreeGrafter"/>
</dbReference>
<dbReference type="GeneID" id="101900345"/>
<dbReference type="VEuPathDB" id="VectorBase:MDOMA2_000256"/>
<dbReference type="GO" id="GO:1902936">
    <property type="term" value="F:phosphatidylinositol bisphosphate binding"/>
    <property type="evidence" value="ECO:0007669"/>
    <property type="project" value="TreeGrafter"/>
</dbReference>
<dbReference type="VEuPathDB" id="VectorBase:MDOA001870"/>
<dbReference type="PROSITE" id="PS50191">
    <property type="entry name" value="CRAL_TRIO"/>
    <property type="match status" value="1"/>
</dbReference>
<dbReference type="SUPFAM" id="SSF46938">
    <property type="entry name" value="CRAL/TRIO N-terminal domain"/>
    <property type="match status" value="1"/>
</dbReference>
<dbReference type="InterPro" id="IPR036273">
    <property type="entry name" value="CRAL/TRIO_N_dom_sf"/>
</dbReference>
<proteinExistence type="predicted"/>
<dbReference type="KEGG" id="mde:101900345"/>
<evidence type="ECO:0000259" key="1">
    <source>
        <dbReference type="PROSITE" id="PS50191"/>
    </source>
</evidence>
<dbReference type="AlphaFoldDB" id="A0A1I8M6X9"/>
<evidence type="ECO:0000313" key="4">
    <source>
        <dbReference type="RefSeq" id="XP_005190019.2"/>
    </source>
</evidence>
<dbReference type="OrthoDB" id="1434354at2759"/>
<dbReference type="PANTHER" id="PTHR10174:SF222">
    <property type="entry name" value="GH10083P-RELATED"/>
    <property type="match status" value="1"/>
</dbReference>
<dbReference type="eggNOG" id="KOG1471">
    <property type="taxonomic scope" value="Eukaryota"/>
</dbReference>
<dbReference type="Pfam" id="PF00650">
    <property type="entry name" value="CRAL_TRIO"/>
    <property type="match status" value="1"/>
</dbReference>
<dbReference type="PANTHER" id="PTHR10174">
    <property type="entry name" value="ALPHA-TOCOPHEROL TRANSFER PROTEIN-RELATED"/>
    <property type="match status" value="1"/>
</dbReference>
<dbReference type="CDD" id="cd00170">
    <property type="entry name" value="SEC14"/>
    <property type="match status" value="1"/>
</dbReference>
<dbReference type="EnsemblMetazoa" id="MDOA001870-RA">
    <property type="protein sequence ID" value="MDOA001870-PA"/>
    <property type="gene ID" value="MDOA001870"/>
</dbReference>
<reference evidence="2" key="1">
    <citation type="submission" date="2020-05" db="UniProtKB">
        <authorList>
            <consortium name="EnsemblMetazoa"/>
        </authorList>
    </citation>
    <scope>IDENTIFICATION</scope>
    <source>
        <strain evidence="2">Aabys</strain>
    </source>
</reference>
<name>A0A1I8M6X9_MUSDO</name>
<dbReference type="Gene3D" id="1.20.5.1200">
    <property type="entry name" value="Alpha-tocopherol transfer"/>
    <property type="match status" value="1"/>
</dbReference>
<dbReference type="Proteomes" id="UP001652621">
    <property type="component" value="Unplaced"/>
</dbReference>
<dbReference type="Gene3D" id="3.40.525.10">
    <property type="entry name" value="CRAL-TRIO lipid binding domain"/>
    <property type="match status" value="1"/>
</dbReference>
<accession>A0A1I8M6X9</accession>
<gene>
    <name evidence="2" type="primary">101900345</name>
    <name evidence="4" type="synonym">LOC101900345</name>
</gene>
<dbReference type="SMART" id="SM00516">
    <property type="entry name" value="SEC14"/>
    <property type="match status" value="1"/>
</dbReference>
<dbReference type="RefSeq" id="XP_005190019.2">
    <property type="nucleotide sequence ID" value="XM_005189962.3"/>
</dbReference>
<protein>
    <submittedName>
        <fullName evidence="4">Alpha-tocopherol transfer protein</fullName>
    </submittedName>
</protein>
<reference evidence="4" key="2">
    <citation type="submission" date="2025-04" db="UniProtKB">
        <authorList>
            <consortium name="RefSeq"/>
        </authorList>
    </citation>
    <scope>IDENTIFICATION</scope>
    <source>
        <strain evidence="4">Aabys</strain>
    </source>
</reference>
<dbReference type="InterPro" id="IPR036865">
    <property type="entry name" value="CRAL-TRIO_dom_sf"/>
</dbReference>
<dbReference type="PRINTS" id="PR00180">
    <property type="entry name" value="CRETINALDHBP"/>
</dbReference>
<evidence type="ECO:0000313" key="3">
    <source>
        <dbReference type="Proteomes" id="UP001652621"/>
    </source>
</evidence>
<feature type="domain" description="CRAL-TRIO" evidence="1">
    <location>
        <begin position="149"/>
        <end position="245"/>
    </location>
</feature>